<dbReference type="RefSeq" id="WP_124011961.1">
    <property type="nucleotide sequence ID" value="NZ_CP034073.1"/>
</dbReference>
<evidence type="ECO:0000313" key="3">
    <source>
        <dbReference type="EMBL" id="RPA34872.1"/>
    </source>
</evidence>
<keyword evidence="1" id="KW-0812">Transmembrane</keyword>
<proteinExistence type="predicted"/>
<dbReference type="AlphaFoldDB" id="A0A3N4ED63"/>
<gene>
    <name evidence="3" type="ORF">EGC77_04205</name>
    <name evidence="2" type="ORF">EGC80_20535</name>
</gene>
<evidence type="ECO:0000313" key="5">
    <source>
        <dbReference type="Proteomes" id="UP000278855"/>
    </source>
</evidence>
<dbReference type="Proteomes" id="UP000278855">
    <property type="component" value="Unassembled WGS sequence"/>
</dbReference>
<accession>A0A3N4ED63</accession>
<protein>
    <submittedName>
        <fullName evidence="3">Uncharacterized protein</fullName>
    </submittedName>
</protein>
<keyword evidence="4" id="KW-1185">Reference proteome</keyword>
<dbReference type="Proteomes" id="UP000273778">
    <property type="component" value="Chromosome"/>
</dbReference>
<dbReference type="EMBL" id="RKKB01000001">
    <property type="protein sequence ID" value="RPA34872.1"/>
    <property type="molecule type" value="Genomic_DNA"/>
</dbReference>
<keyword evidence="1" id="KW-1133">Transmembrane helix</keyword>
<reference evidence="5" key="2">
    <citation type="submission" date="2018-11" db="EMBL/GenBank/DDBJ databases">
        <title>Shewanella sp. R106.</title>
        <authorList>
            <person name="Hwang Y.J."/>
            <person name="Hwang C.Y."/>
        </authorList>
    </citation>
    <scope>NUCLEOTIDE SEQUENCE [LARGE SCALE GENOMIC DNA]</scope>
    <source>
        <strain evidence="5">R106</strain>
    </source>
</reference>
<sequence length="76" mass="8319">MSILCNFFSFSIASLIIVAQLSYLCATIEATNSMFKVFNDDDPLTSTDEENTAMYPLTTPELVNVTQTSTINEGGK</sequence>
<reference evidence="3" key="3">
    <citation type="submission" date="2018-11" db="EMBL/GenBank/DDBJ databases">
        <authorList>
            <person name="Hwang Y.J."/>
            <person name="Hwang C.Y."/>
        </authorList>
    </citation>
    <scope>NUCLEOTIDE SEQUENCE</scope>
    <source>
        <strain evidence="3">R106</strain>
    </source>
</reference>
<evidence type="ECO:0000313" key="4">
    <source>
        <dbReference type="Proteomes" id="UP000273778"/>
    </source>
</evidence>
<feature type="transmembrane region" description="Helical" evidence="1">
    <location>
        <begin position="6"/>
        <end position="26"/>
    </location>
</feature>
<keyword evidence="1" id="KW-0472">Membrane</keyword>
<name>A0A3N4ED63_9GAMM</name>
<organism evidence="3 5">
    <name type="scientific">Shewanella psychromarinicola</name>
    <dbReference type="NCBI Taxonomy" id="2487742"/>
    <lineage>
        <taxon>Bacteria</taxon>
        <taxon>Pseudomonadati</taxon>
        <taxon>Pseudomonadota</taxon>
        <taxon>Gammaproteobacteria</taxon>
        <taxon>Alteromonadales</taxon>
        <taxon>Shewanellaceae</taxon>
        <taxon>Shewanella</taxon>
    </lineage>
</organism>
<reference evidence="2 4" key="1">
    <citation type="submission" date="2018-11" db="EMBL/GenBank/DDBJ databases">
        <title>Shewanella sp. M2.</title>
        <authorList>
            <person name="Hwang Y.J."/>
            <person name="Hwang C.Y."/>
        </authorList>
    </citation>
    <scope>NUCLEOTIDE SEQUENCE [LARGE SCALE GENOMIC DNA]</scope>
    <source>
        <strain evidence="2 4">M2</strain>
    </source>
</reference>
<dbReference type="KEGG" id="spsr:EGC80_20535"/>
<evidence type="ECO:0000313" key="2">
    <source>
        <dbReference type="EMBL" id="AZG37018.1"/>
    </source>
</evidence>
<evidence type="ECO:0000256" key="1">
    <source>
        <dbReference type="SAM" id="Phobius"/>
    </source>
</evidence>
<dbReference type="EMBL" id="CP034073">
    <property type="protein sequence ID" value="AZG37018.1"/>
    <property type="molecule type" value="Genomic_DNA"/>
</dbReference>